<dbReference type="GO" id="GO:0006508">
    <property type="term" value="P:proteolysis"/>
    <property type="evidence" value="ECO:0007669"/>
    <property type="project" value="UniProtKB-KW"/>
</dbReference>
<dbReference type="GeneID" id="63742931"/>
<dbReference type="NCBIfam" id="TIGR01543">
    <property type="entry name" value="proheadase_HK97"/>
    <property type="match status" value="1"/>
</dbReference>
<feature type="region of interest" description="Disordered" evidence="6">
    <location>
        <begin position="207"/>
        <end position="238"/>
    </location>
</feature>
<keyword evidence="5" id="KW-1273">Viral capsid maturation</keyword>
<dbReference type="EMBL" id="MT771339">
    <property type="protein sequence ID" value="QOC55703.1"/>
    <property type="molecule type" value="Genomic_DNA"/>
</dbReference>
<dbReference type="Proteomes" id="UP000516653">
    <property type="component" value="Segment"/>
</dbReference>
<evidence type="ECO:0000256" key="2">
    <source>
        <dbReference type="ARBA" id="ARBA00022670"/>
    </source>
</evidence>
<proteinExistence type="predicted"/>
<keyword evidence="4" id="KW-0118">Viral capsid assembly</keyword>
<accession>A0A7L7SGZ2</accession>
<evidence type="ECO:0000256" key="6">
    <source>
        <dbReference type="SAM" id="MobiDB-lite"/>
    </source>
</evidence>
<dbReference type="GO" id="GO:0008233">
    <property type="term" value="F:peptidase activity"/>
    <property type="evidence" value="ECO:0007669"/>
    <property type="project" value="UniProtKB-KW"/>
</dbReference>
<keyword evidence="2 8" id="KW-0645">Protease</keyword>
<evidence type="ECO:0000256" key="1">
    <source>
        <dbReference type="ARBA" id="ARBA00022612"/>
    </source>
</evidence>
<dbReference type="GO" id="GO:0046797">
    <property type="term" value="P:viral procapsid maturation"/>
    <property type="evidence" value="ECO:0007669"/>
    <property type="project" value="UniProtKB-KW"/>
</dbReference>
<keyword evidence="3" id="KW-0378">Hydrolase</keyword>
<organism evidence="8 9">
    <name type="scientific">Gordonia phage Archimedes</name>
    <dbReference type="NCBI Taxonomy" id="2759389"/>
    <lineage>
        <taxon>Viruses</taxon>
        <taxon>Duplodnaviria</taxon>
        <taxon>Heunggongvirae</taxon>
        <taxon>Uroviricota</taxon>
        <taxon>Caudoviricetes</taxon>
        <taxon>Archimedesvirus</taxon>
        <taxon>Archimedesvirus archimedes</taxon>
    </lineage>
</organism>
<evidence type="ECO:0000256" key="4">
    <source>
        <dbReference type="ARBA" id="ARBA00022950"/>
    </source>
</evidence>
<keyword evidence="1" id="KW-1188">Viral release from host cell</keyword>
<reference evidence="8 9" key="1">
    <citation type="submission" date="2020-07" db="EMBL/GenBank/DDBJ databases">
        <authorList>
            <person name="Buterbaugh K.M."/>
            <person name="Dean A.J."/>
            <person name="Durmis N.D."/>
            <person name="Gonzalez I.M."/>
            <person name="Kowalski E.M."/>
            <person name="Mundorff O.G."/>
            <person name="Vimal D."/>
            <person name="Chamarti P.R."/>
            <person name="Xu J."/>
            <person name="Butela K.A."/>
            <person name="Garlena R.A."/>
            <person name="Russell D.A."/>
            <person name="Pope W.H."/>
            <person name="Jacobs-Sera D."/>
            <person name="Hatfull G.F."/>
        </authorList>
    </citation>
    <scope>NUCLEOTIDE SEQUENCE [LARGE SCALE GENOMIC DNA]</scope>
</reference>
<gene>
    <name evidence="8" type="primary">3</name>
    <name evidence="8" type="ORF">SEA_ARCHIMEDES_3</name>
</gene>
<protein>
    <submittedName>
        <fullName evidence="8">Capsid maturation protease</fullName>
    </submittedName>
</protein>
<name>A0A7L7SGZ2_9CAUD</name>
<dbReference type="InterPro" id="IPR006433">
    <property type="entry name" value="Prohead_protease"/>
</dbReference>
<evidence type="ECO:0000256" key="3">
    <source>
        <dbReference type="ARBA" id="ARBA00022801"/>
    </source>
</evidence>
<evidence type="ECO:0000313" key="8">
    <source>
        <dbReference type="EMBL" id="QOC55703.1"/>
    </source>
</evidence>
<keyword evidence="9" id="KW-1185">Reference proteome</keyword>
<feature type="domain" description="Prohead serine protease" evidence="7">
    <location>
        <begin position="20"/>
        <end position="176"/>
    </location>
</feature>
<dbReference type="KEGG" id="vg:63742931"/>
<evidence type="ECO:0000256" key="5">
    <source>
        <dbReference type="ARBA" id="ARBA00023045"/>
    </source>
</evidence>
<sequence length="248" mass="27072">MKTKSLPIKVKAAGEADGLAEGQIEAYASIFNNRDSYGDVMRKGSFENTLKNWNEAENRTLPLLWGHNMSDPNMNLGGVFDAKEDDHGLRIKAEFDMDNPTSAQVYRLVKGGRVSELSFAFDYLKYQDVEPEAENNEFEGKYYRDVLEVKLYEISIVPIGANPETEILAVKSAVEALTRGHGQTDSFTKSARGILVEAIASLDRLAGAKESSGHGPSPDSRDGGSAGKTGFNPSDPLVSKFQFLSLGN</sequence>
<dbReference type="Pfam" id="PF04586">
    <property type="entry name" value="Peptidase_S78"/>
    <property type="match status" value="1"/>
</dbReference>
<evidence type="ECO:0000313" key="9">
    <source>
        <dbReference type="Proteomes" id="UP000516653"/>
    </source>
</evidence>
<dbReference type="RefSeq" id="YP_010049612.1">
    <property type="nucleotide sequence ID" value="NC_054392.1"/>
</dbReference>
<evidence type="ECO:0000259" key="7">
    <source>
        <dbReference type="Pfam" id="PF04586"/>
    </source>
</evidence>
<dbReference type="InterPro" id="IPR054613">
    <property type="entry name" value="Peptidase_S78_dom"/>
</dbReference>